<dbReference type="InterPro" id="IPR000515">
    <property type="entry name" value="MetI-like"/>
</dbReference>
<proteinExistence type="inferred from homology"/>
<keyword evidence="10" id="KW-1185">Reference proteome</keyword>
<dbReference type="Pfam" id="PF00528">
    <property type="entry name" value="BPD_transp_1"/>
    <property type="match status" value="1"/>
</dbReference>
<dbReference type="SUPFAM" id="SSF161098">
    <property type="entry name" value="MetI-like"/>
    <property type="match status" value="1"/>
</dbReference>
<evidence type="ECO:0000256" key="3">
    <source>
        <dbReference type="ARBA" id="ARBA00022475"/>
    </source>
</evidence>
<keyword evidence="3" id="KW-1003">Cell membrane</keyword>
<name>A0A401Z175_9ACTN</name>
<organism evidence="9 10">
    <name type="scientific">Embleya hyalina</name>
    <dbReference type="NCBI Taxonomy" id="516124"/>
    <lineage>
        <taxon>Bacteria</taxon>
        <taxon>Bacillati</taxon>
        <taxon>Actinomycetota</taxon>
        <taxon>Actinomycetes</taxon>
        <taxon>Kitasatosporales</taxon>
        <taxon>Streptomycetaceae</taxon>
        <taxon>Embleya</taxon>
    </lineage>
</organism>
<evidence type="ECO:0000256" key="2">
    <source>
        <dbReference type="ARBA" id="ARBA00022448"/>
    </source>
</evidence>
<feature type="transmembrane region" description="Helical" evidence="7">
    <location>
        <begin position="284"/>
        <end position="309"/>
    </location>
</feature>
<dbReference type="PROSITE" id="PS50928">
    <property type="entry name" value="ABC_TM1"/>
    <property type="match status" value="1"/>
</dbReference>
<dbReference type="InterPro" id="IPR045621">
    <property type="entry name" value="BPD_transp_1_N"/>
</dbReference>
<comment type="similarity">
    <text evidence="7">Belongs to the binding-protein-dependent transport system permease family.</text>
</comment>
<feature type="transmembrane region" description="Helical" evidence="7">
    <location>
        <begin position="138"/>
        <end position="161"/>
    </location>
</feature>
<dbReference type="EMBL" id="BIFH01000041">
    <property type="protein sequence ID" value="GCE00650.1"/>
    <property type="molecule type" value="Genomic_DNA"/>
</dbReference>
<protein>
    <submittedName>
        <fullName evidence="9">Putative dipeptide-transport integral membrane protein ABC transporter DppB</fullName>
    </submittedName>
</protein>
<sequence length="321" mass="34513">MRTRATASLVVSRILVYAGMLVLISFVIFSLLYITPGDAVGNLLGTRRRTPETEELLRRQYHLNEPFLTQYWIWLKDAVRFDFGNSSVSTLPVTDEINARLPNSLILAGVAYVLTMLIGIPLGLAAAAKKSTAVDRGIVASVIVGFSTPVFVGAVALLYVFGVLLGWFPVFGAGTGFVDKLWHLTLPAISLAIAGAGLIVKHTRAVMIKVLDQDYVTFARARGLTSRRVYLLYALRNGLIPVITVSVPLLASLVTGAVLVEVTFSIPGIGDLLVRSAASQDLPTLQAIALLVAALIMVANLAADLLYMAADPRIRHGRSTT</sequence>
<dbReference type="Pfam" id="PF19300">
    <property type="entry name" value="BPD_transp_1_N"/>
    <property type="match status" value="1"/>
</dbReference>
<reference evidence="9 10" key="1">
    <citation type="submission" date="2018-12" db="EMBL/GenBank/DDBJ databases">
        <title>Draft genome sequence of Embleya hyalina NBRC 13850T.</title>
        <authorList>
            <person name="Komaki H."/>
            <person name="Hosoyama A."/>
            <person name="Kimura A."/>
            <person name="Ichikawa N."/>
            <person name="Tamura T."/>
        </authorList>
    </citation>
    <scope>NUCLEOTIDE SEQUENCE [LARGE SCALE GENOMIC DNA]</scope>
    <source>
        <strain evidence="9 10">NBRC 13850</strain>
    </source>
</reference>
<dbReference type="GO" id="GO:0055085">
    <property type="term" value="P:transmembrane transport"/>
    <property type="evidence" value="ECO:0007669"/>
    <property type="project" value="InterPro"/>
</dbReference>
<keyword evidence="4 7" id="KW-0812">Transmembrane</keyword>
<evidence type="ECO:0000256" key="6">
    <source>
        <dbReference type="ARBA" id="ARBA00023136"/>
    </source>
</evidence>
<keyword evidence="2 7" id="KW-0813">Transport</keyword>
<evidence type="ECO:0000256" key="7">
    <source>
        <dbReference type="RuleBase" id="RU363032"/>
    </source>
</evidence>
<dbReference type="Gene3D" id="1.10.3720.10">
    <property type="entry name" value="MetI-like"/>
    <property type="match status" value="1"/>
</dbReference>
<accession>A0A401Z175</accession>
<feature type="transmembrane region" description="Helical" evidence="7">
    <location>
        <begin position="238"/>
        <end position="264"/>
    </location>
</feature>
<evidence type="ECO:0000313" key="9">
    <source>
        <dbReference type="EMBL" id="GCE00650.1"/>
    </source>
</evidence>
<feature type="transmembrane region" description="Helical" evidence="7">
    <location>
        <begin position="181"/>
        <end position="200"/>
    </location>
</feature>
<dbReference type="InterPro" id="IPR035906">
    <property type="entry name" value="MetI-like_sf"/>
</dbReference>
<dbReference type="Proteomes" id="UP000286931">
    <property type="component" value="Unassembled WGS sequence"/>
</dbReference>
<dbReference type="RefSeq" id="WP_126642353.1">
    <property type="nucleotide sequence ID" value="NZ_BIFH01000041.1"/>
</dbReference>
<evidence type="ECO:0000259" key="8">
    <source>
        <dbReference type="PROSITE" id="PS50928"/>
    </source>
</evidence>
<gene>
    <name evidence="9" type="ORF">EHYA_08376</name>
</gene>
<feature type="domain" description="ABC transmembrane type-1" evidence="8">
    <location>
        <begin position="101"/>
        <end position="303"/>
    </location>
</feature>
<keyword evidence="5 7" id="KW-1133">Transmembrane helix</keyword>
<dbReference type="GO" id="GO:0005886">
    <property type="term" value="C:plasma membrane"/>
    <property type="evidence" value="ECO:0007669"/>
    <property type="project" value="UniProtKB-SubCell"/>
</dbReference>
<evidence type="ECO:0000256" key="1">
    <source>
        <dbReference type="ARBA" id="ARBA00004651"/>
    </source>
</evidence>
<dbReference type="PANTHER" id="PTHR43163:SF6">
    <property type="entry name" value="DIPEPTIDE TRANSPORT SYSTEM PERMEASE PROTEIN DPPB-RELATED"/>
    <property type="match status" value="1"/>
</dbReference>
<dbReference type="AlphaFoldDB" id="A0A401Z175"/>
<comment type="caution">
    <text evidence="9">The sequence shown here is derived from an EMBL/GenBank/DDBJ whole genome shotgun (WGS) entry which is preliminary data.</text>
</comment>
<feature type="transmembrane region" description="Helical" evidence="7">
    <location>
        <begin position="14"/>
        <end position="34"/>
    </location>
</feature>
<keyword evidence="6 7" id="KW-0472">Membrane</keyword>
<evidence type="ECO:0000313" key="10">
    <source>
        <dbReference type="Proteomes" id="UP000286931"/>
    </source>
</evidence>
<evidence type="ECO:0000256" key="5">
    <source>
        <dbReference type="ARBA" id="ARBA00022989"/>
    </source>
</evidence>
<dbReference type="PANTHER" id="PTHR43163">
    <property type="entry name" value="DIPEPTIDE TRANSPORT SYSTEM PERMEASE PROTEIN DPPB-RELATED"/>
    <property type="match status" value="1"/>
</dbReference>
<comment type="subcellular location">
    <subcellularLocation>
        <location evidence="1 7">Cell membrane</location>
        <topology evidence="1 7">Multi-pass membrane protein</topology>
    </subcellularLocation>
</comment>
<dbReference type="OrthoDB" id="3171583at2"/>
<dbReference type="CDD" id="cd06261">
    <property type="entry name" value="TM_PBP2"/>
    <property type="match status" value="1"/>
</dbReference>
<feature type="transmembrane region" description="Helical" evidence="7">
    <location>
        <begin position="105"/>
        <end position="126"/>
    </location>
</feature>
<evidence type="ECO:0000256" key="4">
    <source>
        <dbReference type="ARBA" id="ARBA00022692"/>
    </source>
</evidence>